<name>A0A445MVF3_9BACT</name>
<protein>
    <submittedName>
        <fullName evidence="1">Uncharacterized protein</fullName>
    </submittedName>
</protein>
<reference evidence="1" key="1">
    <citation type="submission" date="2018-01" db="EMBL/GenBank/DDBJ databases">
        <authorList>
            <person name="Regsiter A."/>
            <person name="William W."/>
        </authorList>
    </citation>
    <scope>NUCLEOTIDE SEQUENCE</scope>
    <source>
        <strain evidence="1">TRIP AH-1</strain>
    </source>
</reference>
<organism evidence="1">
    <name type="scientific">uncultured Desulfobacterium sp</name>
    <dbReference type="NCBI Taxonomy" id="201089"/>
    <lineage>
        <taxon>Bacteria</taxon>
        <taxon>Pseudomonadati</taxon>
        <taxon>Thermodesulfobacteriota</taxon>
        <taxon>Desulfobacteria</taxon>
        <taxon>Desulfobacterales</taxon>
        <taxon>Desulfobacteriaceae</taxon>
        <taxon>Desulfobacterium</taxon>
        <taxon>environmental samples</taxon>
    </lineage>
</organism>
<gene>
    <name evidence="1" type="ORF">PITCH_A1820001</name>
</gene>
<proteinExistence type="predicted"/>
<accession>A0A445MVF3</accession>
<sequence>MRARDIVCYWSAVELGISMADLAKKHDMTLAAVSYAVKQGEKIAQEERCKLED</sequence>
<dbReference type="EMBL" id="OJIN01000093">
    <property type="protein sequence ID" value="SPD73372.1"/>
    <property type="molecule type" value="Genomic_DNA"/>
</dbReference>
<evidence type="ECO:0000313" key="1">
    <source>
        <dbReference type="EMBL" id="SPD73372.1"/>
    </source>
</evidence>
<dbReference type="AlphaFoldDB" id="A0A445MVF3"/>